<dbReference type="AlphaFoldDB" id="A0A1I6GY77"/>
<dbReference type="InterPro" id="IPR018727">
    <property type="entry name" value="DUF2267"/>
</dbReference>
<protein>
    <submittedName>
        <fullName evidence="1">Uncharacterized conserved protein, DUF2267 family</fullName>
    </submittedName>
</protein>
<dbReference type="OrthoDB" id="7062840at2"/>
<accession>A0A1I6GY77</accession>
<dbReference type="Gene3D" id="1.10.490.110">
    <property type="entry name" value="Uncharacterized conserved protein DUF2267"/>
    <property type="match status" value="1"/>
</dbReference>
<dbReference type="Pfam" id="PF10025">
    <property type="entry name" value="DUF2267"/>
    <property type="match status" value="1"/>
</dbReference>
<keyword evidence="2" id="KW-1185">Reference proteome</keyword>
<evidence type="ECO:0000313" key="2">
    <source>
        <dbReference type="Proteomes" id="UP000198644"/>
    </source>
</evidence>
<dbReference type="STRING" id="650891.SAMN05216203_0601"/>
<dbReference type="RefSeq" id="WP_092008804.1">
    <property type="nucleotide sequence ID" value="NZ_FOYW01000001.1"/>
</dbReference>
<dbReference type="Proteomes" id="UP000198644">
    <property type="component" value="Unassembled WGS sequence"/>
</dbReference>
<sequence>MQFHEFLGQVQNRAKLDSPDAAMLATRATLNTLAERLSGNEPANLAAQLPGEIGNHLKTGTAGKGERFNVDDFIARVSKREGVPENQATHHAQVVMGVLNEAVSTGEMADVQGQLPEDYALLFRREWA</sequence>
<gene>
    <name evidence="1" type="ORF">SAMN05216203_0601</name>
</gene>
<name>A0A1I6GY77_9GAMM</name>
<dbReference type="InterPro" id="IPR038282">
    <property type="entry name" value="DUF2267_sf"/>
</dbReference>
<dbReference type="EMBL" id="FOYW01000001">
    <property type="protein sequence ID" value="SFR47214.1"/>
    <property type="molecule type" value="Genomic_DNA"/>
</dbReference>
<organism evidence="1 2">
    <name type="scientific">Marinobacter daqiaonensis</name>
    <dbReference type="NCBI Taxonomy" id="650891"/>
    <lineage>
        <taxon>Bacteria</taxon>
        <taxon>Pseudomonadati</taxon>
        <taxon>Pseudomonadota</taxon>
        <taxon>Gammaproteobacteria</taxon>
        <taxon>Pseudomonadales</taxon>
        <taxon>Marinobacteraceae</taxon>
        <taxon>Marinobacter</taxon>
    </lineage>
</organism>
<reference evidence="1 2" key="1">
    <citation type="submission" date="2016-10" db="EMBL/GenBank/DDBJ databases">
        <authorList>
            <person name="de Groot N.N."/>
        </authorList>
    </citation>
    <scope>NUCLEOTIDE SEQUENCE [LARGE SCALE GENOMIC DNA]</scope>
    <source>
        <strain evidence="1 2">CGMCC 1.9167</strain>
    </source>
</reference>
<proteinExistence type="predicted"/>
<evidence type="ECO:0000313" key="1">
    <source>
        <dbReference type="EMBL" id="SFR47214.1"/>
    </source>
</evidence>